<dbReference type="Proteomes" id="UP001327225">
    <property type="component" value="Chromosome"/>
</dbReference>
<keyword evidence="2" id="KW-0732">Signal</keyword>
<feature type="transmembrane region" description="Helical" evidence="1">
    <location>
        <begin position="258"/>
        <end position="277"/>
    </location>
</feature>
<evidence type="ECO:0000256" key="2">
    <source>
        <dbReference type="SAM" id="SignalP"/>
    </source>
</evidence>
<feature type="domain" description="DUF4397" evidence="3">
    <location>
        <begin position="39"/>
        <end position="144"/>
    </location>
</feature>
<keyword evidence="5" id="KW-1185">Reference proteome</keyword>
<dbReference type="EMBL" id="CP141059">
    <property type="protein sequence ID" value="WQQ25361.1"/>
    <property type="molecule type" value="Genomic_DNA"/>
</dbReference>
<sequence length="286" mass="29038">MVATRIHRPVLLLLALCLSGITWYAAADASAVLAKPGPKVYVVVGVLDPVDVTLDGETLENGVAPRTVLGPLSLAPGDHTVAFTAESWSTESTFGVDAPSTDVVVHRPADAAADPTVSVFTNDVSAIAPDKARLTVAHTAVVPPADVRVSGEVLFANIANGEFVTAEVPAQTYSVDIVATGEDTPVFGPIDLAVEAGALNRVFAIGQPEGGGMDAIVQVIPLQTSGGEPPESVDAGSVGLVDPALAPERAADDAGPSGVLILLLGIGAGLAVGAVVMRTRRNHALR</sequence>
<dbReference type="Pfam" id="PF14344">
    <property type="entry name" value="DUF4397"/>
    <property type="match status" value="1"/>
</dbReference>
<reference evidence="5" key="1">
    <citation type="submission" date="2023-12" db="EMBL/GenBank/DDBJ databases">
        <title>Novel species in genus Nocardioides.</title>
        <authorList>
            <person name="Zhou H."/>
        </authorList>
    </citation>
    <scope>NUCLEOTIDE SEQUENCE [LARGE SCALE GENOMIC DNA]</scope>
    <source>
        <strain evidence="5">HM61</strain>
    </source>
</reference>
<feature type="signal peptide" evidence="2">
    <location>
        <begin position="1"/>
        <end position="27"/>
    </location>
</feature>
<organism evidence="4 5">
    <name type="scientific">Nocardioides bizhenqiangii</name>
    <dbReference type="NCBI Taxonomy" id="3095076"/>
    <lineage>
        <taxon>Bacteria</taxon>
        <taxon>Bacillati</taxon>
        <taxon>Actinomycetota</taxon>
        <taxon>Actinomycetes</taxon>
        <taxon>Propionibacteriales</taxon>
        <taxon>Nocardioidaceae</taxon>
        <taxon>Nocardioides</taxon>
    </lineage>
</organism>
<protein>
    <submittedName>
        <fullName evidence="4">DUF4397 domain-containing protein</fullName>
    </submittedName>
</protein>
<dbReference type="InterPro" id="IPR025510">
    <property type="entry name" value="DUF4397"/>
</dbReference>
<accession>A0ABZ0ZLZ0</accession>
<dbReference type="RefSeq" id="WP_322936775.1">
    <property type="nucleotide sequence ID" value="NZ_CP141059.1"/>
</dbReference>
<proteinExistence type="predicted"/>
<keyword evidence="1" id="KW-1133">Transmembrane helix</keyword>
<gene>
    <name evidence="4" type="ORF">SHK19_15490</name>
</gene>
<keyword evidence="1" id="KW-0472">Membrane</keyword>
<evidence type="ECO:0000259" key="3">
    <source>
        <dbReference type="Pfam" id="PF14344"/>
    </source>
</evidence>
<keyword evidence="1" id="KW-0812">Transmembrane</keyword>
<name>A0ABZ0ZLZ0_9ACTN</name>
<evidence type="ECO:0000313" key="4">
    <source>
        <dbReference type="EMBL" id="WQQ25361.1"/>
    </source>
</evidence>
<evidence type="ECO:0000313" key="5">
    <source>
        <dbReference type="Proteomes" id="UP001327225"/>
    </source>
</evidence>
<feature type="chain" id="PRO_5045584885" evidence="2">
    <location>
        <begin position="28"/>
        <end position="286"/>
    </location>
</feature>
<evidence type="ECO:0000256" key="1">
    <source>
        <dbReference type="SAM" id="Phobius"/>
    </source>
</evidence>